<evidence type="ECO:0000313" key="2">
    <source>
        <dbReference type="EMBL" id="KAK2114073.1"/>
    </source>
</evidence>
<accession>A0ABQ9VXF2</accession>
<name>A0ABQ9VXF2_SAGOE</name>
<proteinExistence type="predicted"/>
<feature type="region of interest" description="Disordered" evidence="1">
    <location>
        <begin position="51"/>
        <end position="78"/>
    </location>
</feature>
<organism evidence="2 3">
    <name type="scientific">Saguinus oedipus</name>
    <name type="common">Cotton-top tamarin</name>
    <name type="synonym">Oedipomidas oedipus</name>
    <dbReference type="NCBI Taxonomy" id="9490"/>
    <lineage>
        <taxon>Eukaryota</taxon>
        <taxon>Metazoa</taxon>
        <taxon>Chordata</taxon>
        <taxon>Craniata</taxon>
        <taxon>Vertebrata</taxon>
        <taxon>Euteleostomi</taxon>
        <taxon>Mammalia</taxon>
        <taxon>Eutheria</taxon>
        <taxon>Euarchontoglires</taxon>
        <taxon>Primates</taxon>
        <taxon>Haplorrhini</taxon>
        <taxon>Platyrrhini</taxon>
        <taxon>Cebidae</taxon>
        <taxon>Callitrichinae</taxon>
        <taxon>Saguinus</taxon>
    </lineage>
</organism>
<evidence type="ECO:0000256" key="1">
    <source>
        <dbReference type="SAM" id="MobiDB-lite"/>
    </source>
</evidence>
<reference evidence="2 3" key="1">
    <citation type="submission" date="2023-05" db="EMBL/GenBank/DDBJ databases">
        <title>B98-5 Cell Line De Novo Hybrid Assembly: An Optical Mapping Approach.</title>
        <authorList>
            <person name="Kananen K."/>
            <person name="Auerbach J.A."/>
            <person name="Kautto E."/>
            <person name="Blachly J.S."/>
        </authorList>
    </citation>
    <scope>NUCLEOTIDE SEQUENCE [LARGE SCALE GENOMIC DNA]</scope>
    <source>
        <strain evidence="2">B95-8</strain>
        <tissue evidence="2">Cell line</tissue>
    </source>
</reference>
<feature type="region of interest" description="Disordered" evidence="1">
    <location>
        <begin position="1"/>
        <end position="34"/>
    </location>
</feature>
<feature type="compositionally biased region" description="Basic and acidic residues" evidence="1">
    <location>
        <begin position="12"/>
        <end position="21"/>
    </location>
</feature>
<dbReference type="EMBL" id="JASSZA010000004">
    <property type="protein sequence ID" value="KAK2114073.1"/>
    <property type="molecule type" value="Genomic_DNA"/>
</dbReference>
<sequence length="78" mass="8830">MIMTMAIVNGKKQKEMEEKKTVLIPHKQSTSPSLRLEEKDIEDEFMEKVQRGLKSSEAKQHCSPGMQTSPAVCLDTTH</sequence>
<dbReference type="Proteomes" id="UP001266305">
    <property type="component" value="Unassembled WGS sequence"/>
</dbReference>
<feature type="compositionally biased region" description="Basic and acidic residues" evidence="1">
    <location>
        <begin position="51"/>
        <end position="60"/>
    </location>
</feature>
<evidence type="ECO:0000313" key="3">
    <source>
        <dbReference type="Proteomes" id="UP001266305"/>
    </source>
</evidence>
<comment type="caution">
    <text evidence="2">The sequence shown here is derived from an EMBL/GenBank/DDBJ whole genome shotgun (WGS) entry which is preliminary data.</text>
</comment>
<protein>
    <submittedName>
        <fullName evidence="2">Uncharacterized protein</fullName>
    </submittedName>
</protein>
<gene>
    <name evidence="2" type="ORF">P7K49_008339</name>
</gene>
<keyword evidence="3" id="KW-1185">Reference proteome</keyword>